<reference evidence="2 3" key="1">
    <citation type="submission" date="2023-04" db="EMBL/GenBank/DDBJ databases">
        <title>A long-awaited taxogenomic arrangement of the family Halomonadaceae.</title>
        <authorList>
            <person name="De La Haba R."/>
            <person name="Chuvochina M."/>
            <person name="Wittouck S."/>
            <person name="Arahal D.R."/>
            <person name="Sanchez-Porro C."/>
            <person name="Hugenholtz P."/>
            <person name="Ventosa A."/>
        </authorList>
    </citation>
    <scope>NUCLEOTIDE SEQUENCE [LARGE SCALE GENOMIC DNA]</scope>
    <source>
        <strain evidence="2 3">DSM 23530</strain>
    </source>
</reference>
<dbReference type="CDD" id="cd20708">
    <property type="entry name" value="MIX_IV"/>
    <property type="match status" value="1"/>
</dbReference>
<dbReference type="Proteomes" id="UP001264519">
    <property type="component" value="Unassembled WGS sequence"/>
</dbReference>
<organism evidence="2 3">
    <name type="scientific">Halomonas koreensis</name>
    <dbReference type="NCBI Taxonomy" id="245385"/>
    <lineage>
        <taxon>Bacteria</taxon>
        <taxon>Pseudomonadati</taxon>
        <taxon>Pseudomonadota</taxon>
        <taxon>Gammaproteobacteria</taxon>
        <taxon>Oceanospirillales</taxon>
        <taxon>Halomonadaceae</taxon>
        <taxon>Halomonas</taxon>
    </lineage>
</organism>
<evidence type="ECO:0000313" key="3">
    <source>
        <dbReference type="Proteomes" id="UP001264519"/>
    </source>
</evidence>
<sequence length="867" mass="94247">MSAAQCPLLAALIPVRYAVGHEALTSDFLDGLSLPPLEGTCLSDNATSEARPLRYVARPLRDGWCYAWLEAQQCLVEYAVEGGRLEETSRGGPVVMPGGGPNLFLPAGETVLLAWSPVRWSEAHYADLAARADRRHALMRAITPGQGPASGPLAWATQVPELAGAPDTTFAWSSEPDFDLPRWETLMPTLTQAEVQAVAVVDDPWGVVIDLAHLVRRGYARREAWFAEEGEERTLARYILALARQNREFWAELPHLADQPRIEEAARRYDAEIAELEARLSGIVTDWQAWMETLWTQGEVASLAAAQVHFDPAEPEHHDAMETLWTAGLLGPTQSQAGAELVERLMDPQRGPQVEEAGHSLWAVLLSQPRSLSLSDVARLLTAGDLAAENDWQGWTANLNQLATGLGQGTAALREGLFIAIGPVVGPLLKQQGAMSAHQTLVAGYFAAALARSGQRLAAEPVAAKQVIDWLNEPAVRAVGAPASLARLRPDLLPELEGKRITTLRLAANDATAPPRGNPFVDTLEDAKLKSLLLVLNGWMLKDAVTDVLEKDLSIETGLPLGSSFFGTAAVGGAITQQVLELNAERIHATQGMSAAWKSRYGAFLIAGQATNFSLGLATSFDAIYFGRQALDRWHKGDADSTAVLAGMSAASTGQAALAARAFWLYRRARVALAAKQAAEAAALASRAGTPGMMLGLVILVIGGAISLHFTHETPLQDWLRNTRFGRHPAAWAGDLEQELDRLFRLLYAPRVRLERRDEWNHRLGTRYRSVWLLVEFPGAAPPFPGMFTWQAKATWSAGWFGGETREVVLTEQDLALDIGGRSGDRPVYRRIFHEEAEGATLQGLSGTLYYRPRPGLTLSPIELSID</sequence>
<dbReference type="RefSeq" id="WP_309652432.1">
    <property type="nucleotide sequence ID" value="NZ_JARWAK010000006.1"/>
</dbReference>
<proteinExistence type="predicted"/>
<feature type="domain" description="Toxin VasX N-terminal region" evidence="1">
    <location>
        <begin position="11"/>
        <end position="146"/>
    </location>
</feature>
<protein>
    <recommendedName>
        <fullName evidence="1">Toxin VasX N-terminal region domain-containing protein</fullName>
    </recommendedName>
</protein>
<dbReference type="InterPro" id="IPR046864">
    <property type="entry name" value="VasX_N"/>
</dbReference>
<keyword evidence="3" id="KW-1185">Reference proteome</keyword>
<evidence type="ECO:0000313" key="2">
    <source>
        <dbReference type="EMBL" id="MDR5866833.1"/>
    </source>
</evidence>
<dbReference type="Pfam" id="PF20249">
    <property type="entry name" value="VasX_N"/>
    <property type="match status" value="1"/>
</dbReference>
<accession>A0ABU1G1L1</accession>
<comment type="caution">
    <text evidence="2">The sequence shown here is derived from an EMBL/GenBank/DDBJ whole genome shotgun (WGS) entry which is preliminary data.</text>
</comment>
<gene>
    <name evidence="2" type="ORF">QC818_08560</name>
</gene>
<name>A0ABU1G1L1_9GAMM</name>
<dbReference type="EMBL" id="JARWAK010000006">
    <property type="protein sequence ID" value="MDR5866833.1"/>
    <property type="molecule type" value="Genomic_DNA"/>
</dbReference>
<evidence type="ECO:0000259" key="1">
    <source>
        <dbReference type="Pfam" id="PF20249"/>
    </source>
</evidence>